<reference evidence="2" key="1">
    <citation type="journal article" date="2019" name="Int. J. Syst. Evol. Microbiol.">
        <title>The Global Catalogue of Microorganisms (GCM) 10K type strain sequencing project: providing services to taxonomists for standard genome sequencing and annotation.</title>
        <authorList>
            <consortium name="The Broad Institute Genomics Platform"/>
            <consortium name="The Broad Institute Genome Sequencing Center for Infectious Disease"/>
            <person name="Wu L."/>
            <person name="Ma J."/>
        </authorList>
    </citation>
    <scope>NUCLEOTIDE SEQUENCE [LARGE SCALE GENOMIC DNA]</scope>
    <source>
        <strain evidence="2">JCM 13002</strain>
    </source>
</reference>
<protein>
    <submittedName>
        <fullName evidence="1">Uncharacterized protein</fullName>
    </submittedName>
</protein>
<dbReference type="EMBL" id="BAAALD010000007">
    <property type="protein sequence ID" value="GAA1073173.1"/>
    <property type="molecule type" value="Genomic_DNA"/>
</dbReference>
<evidence type="ECO:0000313" key="1">
    <source>
        <dbReference type="EMBL" id="GAA1073173.1"/>
    </source>
</evidence>
<dbReference type="Proteomes" id="UP001499987">
    <property type="component" value="Unassembled WGS sequence"/>
</dbReference>
<gene>
    <name evidence="1" type="ORF">GCM10009663_11390</name>
</gene>
<proteinExistence type="predicted"/>
<organism evidence="1 2">
    <name type="scientific">Kitasatospora arboriphila</name>
    <dbReference type="NCBI Taxonomy" id="258052"/>
    <lineage>
        <taxon>Bacteria</taxon>
        <taxon>Bacillati</taxon>
        <taxon>Actinomycetota</taxon>
        <taxon>Actinomycetes</taxon>
        <taxon>Kitasatosporales</taxon>
        <taxon>Streptomycetaceae</taxon>
        <taxon>Kitasatospora</taxon>
    </lineage>
</organism>
<comment type="caution">
    <text evidence="1">The sequence shown here is derived from an EMBL/GenBank/DDBJ whole genome shotgun (WGS) entry which is preliminary data.</text>
</comment>
<accession>A0ABP4DYB6</accession>
<evidence type="ECO:0000313" key="2">
    <source>
        <dbReference type="Proteomes" id="UP001499987"/>
    </source>
</evidence>
<sequence>MTCDVCGHEMRRVPTADSRVKEAWVCPWCYAWTELGAHPGLVGRSWYEPVHMRWERADAAELPTGVSHAYGYFGATLCGIQQEGVVTSPYPWFPDSDDACPGCREAAIVIDGRWPVDVRGEKRERLRPTPPAGADWPPF</sequence>
<name>A0ABP4DYB6_9ACTN</name>
<keyword evidence="2" id="KW-1185">Reference proteome</keyword>